<evidence type="ECO:0000313" key="2">
    <source>
        <dbReference type="EMBL" id="CAF3573177.1"/>
    </source>
</evidence>
<dbReference type="Gene3D" id="3.20.20.140">
    <property type="entry name" value="Metal-dependent hydrolases"/>
    <property type="match status" value="1"/>
</dbReference>
<dbReference type="OrthoDB" id="10526579at2759"/>
<keyword evidence="3" id="KW-1185">Reference proteome</keyword>
<dbReference type="AlphaFoldDB" id="A0A813S230"/>
<protein>
    <submittedName>
        <fullName evidence="1">Uncharacterized protein</fullName>
    </submittedName>
</protein>
<comment type="caution">
    <text evidence="1">The sequence shown here is derived from an EMBL/GenBank/DDBJ whole genome shotgun (WGS) entry which is preliminary data.</text>
</comment>
<reference evidence="1" key="1">
    <citation type="submission" date="2021-02" db="EMBL/GenBank/DDBJ databases">
        <authorList>
            <person name="Nowell W R."/>
        </authorList>
    </citation>
    <scope>NUCLEOTIDE SEQUENCE</scope>
</reference>
<dbReference type="EMBL" id="CAJNOQ010000336">
    <property type="protein sequence ID" value="CAF0789060.1"/>
    <property type="molecule type" value="Genomic_DNA"/>
</dbReference>
<evidence type="ECO:0000313" key="1">
    <source>
        <dbReference type="EMBL" id="CAF0789060.1"/>
    </source>
</evidence>
<dbReference type="Proteomes" id="UP000663829">
    <property type="component" value="Unassembled WGS sequence"/>
</dbReference>
<dbReference type="EMBL" id="CAJOBC010000336">
    <property type="protein sequence ID" value="CAF3573177.1"/>
    <property type="molecule type" value="Genomic_DNA"/>
</dbReference>
<gene>
    <name evidence="1" type="ORF">GPM918_LOCUS2900</name>
    <name evidence="2" type="ORF">SRO942_LOCUS2900</name>
</gene>
<sequence length="269" mass="31740">MDAISDDFDNEYEDKFEEYQDEEQNQSFVTELECISQNSSLNSLCLFQNSYNKSLIDRVREFKNELKTCCQLNWLEKFDATIHYPKIELNIRLHGAIREKTLKSIAVAKDFLFYDSQTNLYMSKNYDQIIQDLYQDDYCMLQRIFQEFINDQRQRFVVYTEVIFMPDIFNFDFKDSNVTIFDVVEVIIDCIRFFTSSDITKVSTNQQKLATATNPRRSSDHLSILNPITSSFKLVPVLKQNQWIEMTLPFHCKLILGIVKVHLKERAGA</sequence>
<accession>A0A813S230</accession>
<dbReference type="Proteomes" id="UP000681722">
    <property type="component" value="Unassembled WGS sequence"/>
</dbReference>
<proteinExistence type="predicted"/>
<name>A0A813S230_9BILA</name>
<organism evidence="1 3">
    <name type="scientific">Didymodactylos carnosus</name>
    <dbReference type="NCBI Taxonomy" id="1234261"/>
    <lineage>
        <taxon>Eukaryota</taxon>
        <taxon>Metazoa</taxon>
        <taxon>Spiralia</taxon>
        <taxon>Gnathifera</taxon>
        <taxon>Rotifera</taxon>
        <taxon>Eurotatoria</taxon>
        <taxon>Bdelloidea</taxon>
        <taxon>Philodinida</taxon>
        <taxon>Philodinidae</taxon>
        <taxon>Didymodactylos</taxon>
    </lineage>
</organism>
<evidence type="ECO:0000313" key="3">
    <source>
        <dbReference type="Proteomes" id="UP000663829"/>
    </source>
</evidence>